<dbReference type="AlphaFoldDB" id="A0A8B6BEY0"/>
<proteinExistence type="predicted"/>
<dbReference type="Proteomes" id="UP000596742">
    <property type="component" value="Unassembled WGS sequence"/>
</dbReference>
<dbReference type="Gene3D" id="3.90.1600.10">
    <property type="entry name" value="Palm domain of DNA polymerase"/>
    <property type="match status" value="1"/>
</dbReference>
<name>A0A8B6BEY0_MYTGA</name>
<keyword evidence="3" id="KW-1185">Reference proteome</keyword>
<accession>A0A8B6BEY0</accession>
<sequence length="183" mass="20459">MDFVRKMYGDKARLLFTDTDSLAYEIQTDDFYKDISPHVEAKFDTSNYPIEHPSTIPTGKNKKVLGMFKDECGGKIMTDFVGLRAKLYAFKMDDGQATKKAKGVTKSVIKRSIAFGRLQAMPRDSAGDPPTDEHPPQPSPSDLRRGDQQDRSLRQDDKRHILQTASAPLPTDIIESLTAPALK</sequence>
<evidence type="ECO:0000256" key="1">
    <source>
        <dbReference type="SAM" id="MobiDB-lite"/>
    </source>
</evidence>
<dbReference type="EMBL" id="UYJE01000061">
    <property type="protein sequence ID" value="VDH89812.1"/>
    <property type="molecule type" value="Genomic_DNA"/>
</dbReference>
<evidence type="ECO:0008006" key="4">
    <source>
        <dbReference type="Google" id="ProtNLM"/>
    </source>
</evidence>
<organism evidence="2 3">
    <name type="scientific">Mytilus galloprovincialis</name>
    <name type="common">Mediterranean mussel</name>
    <dbReference type="NCBI Taxonomy" id="29158"/>
    <lineage>
        <taxon>Eukaryota</taxon>
        <taxon>Metazoa</taxon>
        <taxon>Spiralia</taxon>
        <taxon>Lophotrochozoa</taxon>
        <taxon>Mollusca</taxon>
        <taxon>Bivalvia</taxon>
        <taxon>Autobranchia</taxon>
        <taxon>Pteriomorphia</taxon>
        <taxon>Mytilida</taxon>
        <taxon>Mytiloidea</taxon>
        <taxon>Mytilidae</taxon>
        <taxon>Mytilinae</taxon>
        <taxon>Mytilus</taxon>
    </lineage>
</organism>
<evidence type="ECO:0000313" key="2">
    <source>
        <dbReference type="EMBL" id="VDH89812.1"/>
    </source>
</evidence>
<reference evidence="2" key="1">
    <citation type="submission" date="2018-11" db="EMBL/GenBank/DDBJ databases">
        <authorList>
            <person name="Alioto T."/>
            <person name="Alioto T."/>
        </authorList>
    </citation>
    <scope>NUCLEOTIDE SEQUENCE</scope>
</reference>
<dbReference type="OrthoDB" id="6082702at2759"/>
<feature type="region of interest" description="Disordered" evidence="1">
    <location>
        <begin position="118"/>
        <end position="170"/>
    </location>
</feature>
<dbReference type="PANTHER" id="PTHR31511">
    <property type="entry name" value="PROTEIN CBG23764"/>
    <property type="match status" value="1"/>
</dbReference>
<dbReference type="InterPro" id="IPR023211">
    <property type="entry name" value="DNA_pol_palm_dom_sf"/>
</dbReference>
<gene>
    <name evidence="2" type="ORF">MGAL_10B086003</name>
</gene>
<evidence type="ECO:0000313" key="3">
    <source>
        <dbReference type="Proteomes" id="UP000596742"/>
    </source>
</evidence>
<feature type="compositionally biased region" description="Basic and acidic residues" evidence="1">
    <location>
        <begin position="142"/>
        <end position="160"/>
    </location>
</feature>
<dbReference type="SUPFAM" id="SSF56672">
    <property type="entry name" value="DNA/RNA polymerases"/>
    <property type="match status" value="1"/>
</dbReference>
<protein>
    <recommendedName>
        <fullName evidence="4">DNA-directed DNA polymerase</fullName>
    </recommendedName>
</protein>
<dbReference type="PANTHER" id="PTHR31511:SF12">
    <property type="entry name" value="RHO TERMINATION FACTOR N-TERMINAL DOMAIN-CONTAINING PROTEIN"/>
    <property type="match status" value="1"/>
</dbReference>
<comment type="caution">
    <text evidence="2">The sequence shown here is derived from an EMBL/GenBank/DDBJ whole genome shotgun (WGS) entry which is preliminary data.</text>
</comment>
<dbReference type="InterPro" id="IPR043502">
    <property type="entry name" value="DNA/RNA_pol_sf"/>
</dbReference>